<keyword evidence="6" id="KW-0812">Transmembrane</keyword>
<dbReference type="GO" id="GO:0016020">
    <property type="term" value="C:membrane"/>
    <property type="evidence" value="ECO:0007669"/>
    <property type="project" value="InterPro"/>
</dbReference>
<comment type="similarity">
    <text evidence="1 4">Belongs to the 1-acyl-sn-glycerol-3-phosphate acyltransferase family.</text>
</comment>
<dbReference type="NCBIfam" id="TIGR00530">
    <property type="entry name" value="AGP_acyltrn"/>
    <property type="match status" value="1"/>
</dbReference>
<keyword evidence="2 4" id="KW-0808">Transferase</keyword>
<organism evidence="8 9">
    <name type="scientific">Sporidiobolus salmonicolor</name>
    <name type="common">Yeast-like fungus</name>
    <name type="synonym">Sporobolomyces salmonicolor</name>
    <dbReference type="NCBI Taxonomy" id="5005"/>
    <lineage>
        <taxon>Eukaryota</taxon>
        <taxon>Fungi</taxon>
        <taxon>Dikarya</taxon>
        <taxon>Basidiomycota</taxon>
        <taxon>Pucciniomycotina</taxon>
        <taxon>Microbotryomycetes</taxon>
        <taxon>Sporidiobolales</taxon>
        <taxon>Sporidiobolaceae</taxon>
        <taxon>Sporobolomyces</taxon>
    </lineage>
</organism>
<evidence type="ECO:0000313" key="8">
    <source>
        <dbReference type="EMBL" id="CEQ39470.1"/>
    </source>
</evidence>
<protein>
    <recommendedName>
        <fullName evidence="4">1-acyl-sn-glycerol-3-phosphate acyltransferase</fullName>
        <ecNumber evidence="4">2.3.1.51</ecNumber>
    </recommendedName>
</protein>
<feature type="transmembrane region" description="Helical" evidence="6">
    <location>
        <begin position="57"/>
        <end position="78"/>
    </location>
</feature>
<evidence type="ECO:0000256" key="1">
    <source>
        <dbReference type="ARBA" id="ARBA00008655"/>
    </source>
</evidence>
<feature type="domain" description="Phospholipid/glycerol acyltransferase" evidence="7">
    <location>
        <begin position="118"/>
        <end position="235"/>
    </location>
</feature>
<dbReference type="OrthoDB" id="202234at2759"/>
<proteinExistence type="inferred from homology"/>
<dbReference type="PANTHER" id="PTHR10434">
    <property type="entry name" value="1-ACYL-SN-GLYCEROL-3-PHOSPHATE ACYLTRANSFERASE"/>
    <property type="match status" value="1"/>
</dbReference>
<keyword evidence="4" id="KW-0444">Lipid biosynthesis</keyword>
<keyword evidence="4" id="KW-0443">Lipid metabolism</keyword>
<evidence type="ECO:0000256" key="5">
    <source>
        <dbReference type="SAM" id="MobiDB-lite"/>
    </source>
</evidence>
<evidence type="ECO:0000256" key="2">
    <source>
        <dbReference type="ARBA" id="ARBA00022679"/>
    </source>
</evidence>
<keyword evidence="4" id="KW-1208">Phospholipid metabolism</keyword>
<comment type="catalytic activity">
    <reaction evidence="4">
        <text>a 1-acyl-sn-glycero-3-phosphate + an acyl-CoA = a 1,2-diacyl-sn-glycero-3-phosphate + CoA</text>
        <dbReference type="Rhea" id="RHEA:19709"/>
        <dbReference type="ChEBI" id="CHEBI:57287"/>
        <dbReference type="ChEBI" id="CHEBI:57970"/>
        <dbReference type="ChEBI" id="CHEBI:58342"/>
        <dbReference type="ChEBI" id="CHEBI:58608"/>
        <dbReference type="EC" id="2.3.1.51"/>
    </reaction>
</comment>
<feature type="region of interest" description="Disordered" evidence="5">
    <location>
        <begin position="300"/>
        <end position="327"/>
    </location>
</feature>
<gene>
    <name evidence="8" type="primary">SPOSA6832_01017</name>
</gene>
<name>A0A0D6EIP9_SPOSA</name>
<dbReference type="GO" id="GO:0006654">
    <property type="term" value="P:phosphatidic acid biosynthetic process"/>
    <property type="evidence" value="ECO:0007669"/>
    <property type="project" value="TreeGrafter"/>
</dbReference>
<dbReference type="SMART" id="SM00563">
    <property type="entry name" value="PlsC"/>
    <property type="match status" value="1"/>
</dbReference>
<keyword evidence="4" id="KW-0594">Phospholipid biosynthesis</keyword>
<dbReference type="EC" id="2.3.1.51" evidence="4"/>
<dbReference type="InterPro" id="IPR002123">
    <property type="entry name" value="Plipid/glycerol_acylTrfase"/>
</dbReference>
<evidence type="ECO:0000313" key="9">
    <source>
        <dbReference type="Proteomes" id="UP000243876"/>
    </source>
</evidence>
<keyword evidence="3 4" id="KW-0012">Acyltransferase</keyword>
<dbReference type="Pfam" id="PF01553">
    <property type="entry name" value="Acyltransferase"/>
    <property type="match status" value="1"/>
</dbReference>
<dbReference type="SUPFAM" id="SSF69593">
    <property type="entry name" value="Glycerol-3-phosphate (1)-acyltransferase"/>
    <property type="match status" value="1"/>
</dbReference>
<keyword evidence="9" id="KW-1185">Reference proteome</keyword>
<dbReference type="EMBL" id="CENE01000003">
    <property type="protein sequence ID" value="CEQ39470.1"/>
    <property type="molecule type" value="Genomic_DNA"/>
</dbReference>
<evidence type="ECO:0000256" key="6">
    <source>
        <dbReference type="SAM" id="Phobius"/>
    </source>
</evidence>
<evidence type="ECO:0000259" key="7">
    <source>
        <dbReference type="SMART" id="SM00563"/>
    </source>
</evidence>
<dbReference type="GO" id="GO:0003841">
    <property type="term" value="F:1-acylglycerol-3-phosphate O-acyltransferase activity"/>
    <property type="evidence" value="ECO:0007669"/>
    <property type="project" value="UniProtKB-UniRule"/>
</dbReference>
<dbReference type="CDD" id="cd07989">
    <property type="entry name" value="LPLAT_AGPAT-like"/>
    <property type="match status" value="1"/>
</dbReference>
<evidence type="ECO:0000256" key="4">
    <source>
        <dbReference type="RuleBase" id="RU361267"/>
    </source>
</evidence>
<reference evidence="9" key="1">
    <citation type="submission" date="2015-02" db="EMBL/GenBank/DDBJ databases">
        <authorList>
            <person name="Gon?alves P."/>
        </authorList>
    </citation>
    <scope>NUCLEOTIDE SEQUENCE [LARGE SCALE GENOMIC DNA]</scope>
</reference>
<dbReference type="AlphaFoldDB" id="A0A0D6EIP9"/>
<accession>A0A0D6EIP9</accession>
<sequence length="327" mass="35701">MPLARLLWPAIFIATVALPLMHLAPRAATLALASLLPTVMLSRFFRPLRYYTRLTTFLVGLAANSAWGVFVSIAMSLIGRSKDINWVVARSFQASTAPLVGIRFKVEGAHHLEENNPAVVLGNHQTMLDILYLGAVFPKGCSIMAKKELKWMPLLGQFMTLSNAVFVNRSKRADAVAVFAKVAQTMKEKALSLFIFPEGTRSASSVPSLLPFKKGAFHLAVQAQLPIVPIVCENYADVYSSKNKTFDGGEIVVRVLPPISTIGITSSSEDITALTEKTRSLMLEAIEDLGRKRSEAKRLAGKAAQRAIEHEGERQPLLAQDGQAEST</sequence>
<comment type="domain">
    <text evidence="4">The HXXXXD motif is essential for acyltransferase activity and may constitute the binding site for the phosphate moiety of the glycerol-3-phosphate.</text>
</comment>
<dbReference type="Proteomes" id="UP000243876">
    <property type="component" value="Unassembled WGS sequence"/>
</dbReference>
<dbReference type="InterPro" id="IPR004552">
    <property type="entry name" value="AGP_acyltrans"/>
</dbReference>
<dbReference type="GO" id="GO:0005783">
    <property type="term" value="C:endoplasmic reticulum"/>
    <property type="evidence" value="ECO:0007669"/>
    <property type="project" value="TreeGrafter"/>
</dbReference>
<evidence type="ECO:0000256" key="3">
    <source>
        <dbReference type="ARBA" id="ARBA00023315"/>
    </source>
</evidence>
<dbReference type="PANTHER" id="PTHR10434:SF11">
    <property type="entry name" value="1-ACYL-SN-GLYCEROL-3-PHOSPHATE ACYLTRANSFERASE"/>
    <property type="match status" value="1"/>
</dbReference>
<keyword evidence="6" id="KW-0472">Membrane</keyword>
<keyword evidence="6" id="KW-1133">Transmembrane helix</keyword>